<evidence type="ECO:0000256" key="1">
    <source>
        <dbReference type="SAM" id="MobiDB-lite"/>
    </source>
</evidence>
<dbReference type="GO" id="GO:0040029">
    <property type="term" value="P:epigenetic regulation of gene expression"/>
    <property type="evidence" value="ECO:0007669"/>
    <property type="project" value="TreeGrafter"/>
</dbReference>
<accession>A0A7Z7FD15</accession>
<dbReference type="GO" id="GO:0004407">
    <property type="term" value="F:histone deacetylase activity"/>
    <property type="evidence" value="ECO:0007669"/>
    <property type="project" value="TreeGrafter"/>
</dbReference>
<sequence length="693" mass="76129">MCSILYGYRYNDFAEFIILWVIWVSSDEEKNEEQSKQLSSDVMKKLNEAFLSYFDGNKPDSSTIDLSEKDAIVDLIKSGFVDEKASTQEKGTEAKKMIVIGEGFIEAGDETITYSDAQNMQIEPAATFPASEANVPDVLSSAFDDVSYQSVEIEMDDEKNTVKDEEKDYSKAVSDILQKTPKVPKVSSYHHKGNQATINTHSQSPQTVSNQTADVKGPQQTAIPKKKITPKPAKTVQKPSAQDNVTGSVPKTPSFAPTKSQISTVAGKGSTPLSSRFDANSKKQVPVSSVKPAAAQQAKSIPKPEVSKVVPPVSPAPTPNVAAKKKVSNEPAAPVNIAFLYSEDHMKHDASLLSIITHEKPERIIKAMWYLEKNKVFTDGTCTLISDFKTANEEDLHRVHGKEYVSFVKSYSGSGGGFLGDSTYMTSGSYDIAKTAAGAAIQAGDLLVDKKFSHAFVLTRPPGHHASSQKYGGFCLFNNAAVLTRHLQQNRKIGKVLILDWDAHAGDGTMEIFYEDPTVMLISLHRDPHGFYPRKGFSNETGENAGKGYTMNVEMPAGSSNEEYMYAFDEAVIPMIEHFDPDFVVLSCGFDAHYHEMNIGLALDSDAYHQMTAKLHSVFKGPIVFLLEGGYHDFNGQLCHSVLSSLHGRPNPVQDKQEISSFKQNQQKQIFAEAQKKVAETKSNHPVLLSQEA</sequence>
<dbReference type="InterPro" id="IPR000286">
    <property type="entry name" value="HDACs"/>
</dbReference>
<feature type="compositionally biased region" description="Polar residues" evidence="1">
    <location>
        <begin position="271"/>
        <end position="287"/>
    </location>
</feature>
<reference evidence="3 4" key="1">
    <citation type="submission" date="2016-10" db="EMBL/GenBank/DDBJ databases">
        <authorList>
            <person name="Varghese N."/>
            <person name="Submissions S."/>
        </authorList>
    </citation>
    <scope>NUCLEOTIDE SEQUENCE [LARGE SCALE GENOMIC DNA]</scope>
    <source>
        <strain evidence="3 4">PL 12/M</strain>
    </source>
</reference>
<gene>
    <name evidence="3" type="ORF">SAMN04488589_1894</name>
</gene>
<dbReference type="Gene3D" id="3.40.800.20">
    <property type="entry name" value="Histone deacetylase domain"/>
    <property type="match status" value="1"/>
</dbReference>
<feature type="compositionally biased region" description="Polar residues" evidence="1">
    <location>
        <begin position="194"/>
        <end position="213"/>
    </location>
</feature>
<feature type="region of interest" description="Disordered" evidence="1">
    <location>
        <begin position="183"/>
        <end position="312"/>
    </location>
</feature>
<dbReference type="Pfam" id="PF00850">
    <property type="entry name" value="Hist_deacetyl"/>
    <property type="match status" value="1"/>
</dbReference>
<dbReference type="InterPro" id="IPR023801">
    <property type="entry name" value="His_deacetylse_dom"/>
</dbReference>
<dbReference type="InterPro" id="IPR023696">
    <property type="entry name" value="Ureohydrolase_dom_sf"/>
</dbReference>
<feature type="compositionally biased region" description="Low complexity" evidence="1">
    <location>
        <begin position="299"/>
        <end position="311"/>
    </location>
</feature>
<protein>
    <submittedName>
        <fullName evidence="3">Acetoin utilization deacetylase AcuC</fullName>
    </submittedName>
</protein>
<evidence type="ECO:0000259" key="2">
    <source>
        <dbReference type="Pfam" id="PF00850"/>
    </source>
</evidence>
<dbReference type="PRINTS" id="PR01270">
    <property type="entry name" value="HDASUPER"/>
</dbReference>
<keyword evidence="4" id="KW-1185">Reference proteome</keyword>
<dbReference type="SUPFAM" id="SSF52768">
    <property type="entry name" value="Arginase/deacetylase"/>
    <property type="match status" value="1"/>
</dbReference>
<evidence type="ECO:0000313" key="3">
    <source>
        <dbReference type="EMBL" id="SDG00639.1"/>
    </source>
</evidence>
<comment type="caution">
    <text evidence="3">The sequence shown here is derived from an EMBL/GenBank/DDBJ whole genome shotgun (WGS) entry which is preliminary data.</text>
</comment>
<evidence type="ECO:0000313" key="4">
    <source>
        <dbReference type="Proteomes" id="UP000199259"/>
    </source>
</evidence>
<dbReference type="PANTHER" id="PTHR10625">
    <property type="entry name" value="HISTONE DEACETYLASE HDAC1-RELATED"/>
    <property type="match status" value="1"/>
</dbReference>
<dbReference type="EMBL" id="FNCA01000006">
    <property type="protein sequence ID" value="SDG00639.1"/>
    <property type="molecule type" value="Genomic_DNA"/>
</dbReference>
<name>A0A7Z7FD15_9EURY</name>
<dbReference type="InterPro" id="IPR037138">
    <property type="entry name" value="His_deacetylse_dom_sf"/>
</dbReference>
<dbReference type="Proteomes" id="UP000199259">
    <property type="component" value="Unassembled WGS sequence"/>
</dbReference>
<dbReference type="CDD" id="cd09992">
    <property type="entry name" value="HDAC_classII"/>
    <property type="match status" value="1"/>
</dbReference>
<dbReference type="PANTHER" id="PTHR10625:SF10">
    <property type="entry name" value="HISTONE DEACETYLASE HDAC1"/>
    <property type="match status" value="1"/>
</dbReference>
<proteinExistence type="predicted"/>
<dbReference type="AlphaFoldDB" id="A0A7Z7FD15"/>
<organism evidence="3 4">
    <name type="scientific">Methanolobus vulcani</name>
    <dbReference type="NCBI Taxonomy" id="38026"/>
    <lineage>
        <taxon>Archaea</taxon>
        <taxon>Methanobacteriati</taxon>
        <taxon>Methanobacteriota</taxon>
        <taxon>Stenosarchaea group</taxon>
        <taxon>Methanomicrobia</taxon>
        <taxon>Methanosarcinales</taxon>
        <taxon>Methanosarcinaceae</taxon>
        <taxon>Methanolobus</taxon>
    </lineage>
</organism>
<feature type="compositionally biased region" description="Polar residues" evidence="1">
    <location>
        <begin position="237"/>
        <end position="264"/>
    </location>
</feature>
<feature type="domain" description="Histone deacetylase" evidence="2">
    <location>
        <begin position="359"/>
        <end position="635"/>
    </location>
</feature>